<keyword evidence="1" id="KW-0812">Transmembrane</keyword>
<organism evidence="2 3">
    <name type="scientific">Nannocystis pusilla</name>
    <dbReference type="NCBI Taxonomy" id="889268"/>
    <lineage>
        <taxon>Bacteria</taxon>
        <taxon>Pseudomonadati</taxon>
        <taxon>Myxococcota</taxon>
        <taxon>Polyangia</taxon>
        <taxon>Nannocystales</taxon>
        <taxon>Nannocystaceae</taxon>
        <taxon>Nannocystis</taxon>
    </lineage>
</organism>
<feature type="transmembrane region" description="Helical" evidence="1">
    <location>
        <begin position="117"/>
        <end position="136"/>
    </location>
</feature>
<name>A0ABS7TLH9_9BACT</name>
<protein>
    <submittedName>
        <fullName evidence="2">Uncharacterized protein</fullName>
    </submittedName>
</protein>
<evidence type="ECO:0000313" key="2">
    <source>
        <dbReference type="EMBL" id="MBZ5709086.1"/>
    </source>
</evidence>
<keyword evidence="1" id="KW-0472">Membrane</keyword>
<reference evidence="2" key="1">
    <citation type="submission" date="2021-08" db="EMBL/GenBank/DDBJ databases">
        <authorList>
            <person name="Stevens D.C."/>
        </authorList>
    </citation>
    <scope>NUCLEOTIDE SEQUENCE</scope>
    <source>
        <strain evidence="2">DSM 53165</strain>
    </source>
</reference>
<evidence type="ECO:0000313" key="3">
    <source>
        <dbReference type="Proteomes" id="UP001139031"/>
    </source>
</evidence>
<dbReference type="RefSeq" id="WP_224190863.1">
    <property type="nucleotide sequence ID" value="NZ_JAIRAU010000002.1"/>
</dbReference>
<proteinExistence type="predicted"/>
<sequence length="184" mass="19885">MPSEMVRLFPPRTPAAVMIAVWGIAGVVALIVSAIVRLSPLAIEPLTTGMTPLQWALYIGWSLFNLYAEGYKGFQKAFVPRAVARSFYVARYPRPLHVVLAPLFTMGLFFATRKRLILSWGLVIGVTALVTLVRGLAQPWRGIVDAGVVLGLSYGTVALLVAFVAVLRGRPLTVSAQVPADAPQ</sequence>
<accession>A0ABS7TLH9</accession>
<dbReference type="EMBL" id="JAIRAU010000002">
    <property type="protein sequence ID" value="MBZ5709086.1"/>
    <property type="molecule type" value="Genomic_DNA"/>
</dbReference>
<dbReference type="Proteomes" id="UP001139031">
    <property type="component" value="Unassembled WGS sequence"/>
</dbReference>
<evidence type="ECO:0000256" key="1">
    <source>
        <dbReference type="SAM" id="Phobius"/>
    </source>
</evidence>
<keyword evidence="1" id="KW-1133">Transmembrane helix</keyword>
<feature type="transmembrane region" description="Helical" evidence="1">
    <location>
        <begin position="55"/>
        <end position="74"/>
    </location>
</feature>
<gene>
    <name evidence="2" type="ORF">K7C98_07430</name>
</gene>
<feature type="transmembrane region" description="Helical" evidence="1">
    <location>
        <begin position="15"/>
        <end position="35"/>
    </location>
</feature>
<keyword evidence="3" id="KW-1185">Reference proteome</keyword>
<feature type="transmembrane region" description="Helical" evidence="1">
    <location>
        <begin position="148"/>
        <end position="167"/>
    </location>
</feature>
<comment type="caution">
    <text evidence="2">The sequence shown here is derived from an EMBL/GenBank/DDBJ whole genome shotgun (WGS) entry which is preliminary data.</text>
</comment>